<proteinExistence type="predicted"/>
<dbReference type="Proteomes" id="UP001497516">
    <property type="component" value="Chromosome 10"/>
</dbReference>
<feature type="region of interest" description="Disordered" evidence="1">
    <location>
        <begin position="1"/>
        <end position="22"/>
    </location>
</feature>
<reference evidence="2 3" key="1">
    <citation type="submission" date="2024-04" db="EMBL/GenBank/DDBJ databases">
        <authorList>
            <person name="Fracassetti M."/>
        </authorList>
    </citation>
    <scope>NUCLEOTIDE SEQUENCE [LARGE SCALE GENOMIC DNA]</scope>
</reference>
<evidence type="ECO:0000313" key="2">
    <source>
        <dbReference type="EMBL" id="CAL1361233.1"/>
    </source>
</evidence>
<organism evidence="2 3">
    <name type="scientific">Linum trigynum</name>
    <dbReference type="NCBI Taxonomy" id="586398"/>
    <lineage>
        <taxon>Eukaryota</taxon>
        <taxon>Viridiplantae</taxon>
        <taxon>Streptophyta</taxon>
        <taxon>Embryophyta</taxon>
        <taxon>Tracheophyta</taxon>
        <taxon>Spermatophyta</taxon>
        <taxon>Magnoliopsida</taxon>
        <taxon>eudicotyledons</taxon>
        <taxon>Gunneridae</taxon>
        <taxon>Pentapetalae</taxon>
        <taxon>rosids</taxon>
        <taxon>fabids</taxon>
        <taxon>Malpighiales</taxon>
        <taxon>Linaceae</taxon>
        <taxon>Linum</taxon>
    </lineage>
</organism>
<keyword evidence="3" id="KW-1185">Reference proteome</keyword>
<evidence type="ECO:0000313" key="3">
    <source>
        <dbReference type="Proteomes" id="UP001497516"/>
    </source>
</evidence>
<feature type="compositionally biased region" description="Low complexity" evidence="1">
    <location>
        <begin position="1"/>
        <end position="21"/>
    </location>
</feature>
<sequence>MSNKPPKTKSVTTSESSESDPGNALLLVVEEQIMGLEGRVDLVMERMEAIDHKIDDSVQVAIQRTNTVKEALGKQIEDAASIKASFVDQFGAMDYNLEAMNWRF</sequence>
<protein>
    <submittedName>
        <fullName evidence="2">Uncharacterized protein</fullName>
    </submittedName>
</protein>
<evidence type="ECO:0000256" key="1">
    <source>
        <dbReference type="SAM" id="MobiDB-lite"/>
    </source>
</evidence>
<gene>
    <name evidence="2" type="ORF">LTRI10_LOCUS8618</name>
</gene>
<dbReference type="EMBL" id="OZ034814">
    <property type="protein sequence ID" value="CAL1361233.1"/>
    <property type="molecule type" value="Genomic_DNA"/>
</dbReference>
<accession>A0AAV2CXW1</accession>
<name>A0AAV2CXW1_9ROSI</name>
<dbReference type="AlphaFoldDB" id="A0AAV2CXW1"/>